<evidence type="ECO:0000256" key="1">
    <source>
        <dbReference type="SAM" id="MobiDB-lite"/>
    </source>
</evidence>
<gene>
    <name evidence="2" type="ORF">P167DRAFT_364532</name>
</gene>
<accession>A0A3N4KFT3</accession>
<proteinExistence type="predicted"/>
<evidence type="ECO:0000313" key="2">
    <source>
        <dbReference type="EMBL" id="RPB08202.1"/>
    </source>
</evidence>
<reference evidence="2 3" key="1">
    <citation type="journal article" date="2018" name="Nat. Ecol. Evol.">
        <title>Pezizomycetes genomes reveal the molecular basis of ectomycorrhizal truffle lifestyle.</title>
        <authorList>
            <person name="Murat C."/>
            <person name="Payen T."/>
            <person name="Noel B."/>
            <person name="Kuo A."/>
            <person name="Morin E."/>
            <person name="Chen J."/>
            <person name="Kohler A."/>
            <person name="Krizsan K."/>
            <person name="Balestrini R."/>
            <person name="Da Silva C."/>
            <person name="Montanini B."/>
            <person name="Hainaut M."/>
            <person name="Levati E."/>
            <person name="Barry K.W."/>
            <person name="Belfiori B."/>
            <person name="Cichocki N."/>
            <person name="Clum A."/>
            <person name="Dockter R.B."/>
            <person name="Fauchery L."/>
            <person name="Guy J."/>
            <person name="Iotti M."/>
            <person name="Le Tacon F."/>
            <person name="Lindquist E.A."/>
            <person name="Lipzen A."/>
            <person name="Malagnac F."/>
            <person name="Mello A."/>
            <person name="Molinier V."/>
            <person name="Miyauchi S."/>
            <person name="Poulain J."/>
            <person name="Riccioni C."/>
            <person name="Rubini A."/>
            <person name="Sitrit Y."/>
            <person name="Splivallo R."/>
            <person name="Traeger S."/>
            <person name="Wang M."/>
            <person name="Zifcakova L."/>
            <person name="Wipf D."/>
            <person name="Zambonelli A."/>
            <person name="Paolocci F."/>
            <person name="Nowrousian M."/>
            <person name="Ottonello S."/>
            <person name="Baldrian P."/>
            <person name="Spatafora J.W."/>
            <person name="Henrissat B."/>
            <person name="Nagy L.G."/>
            <person name="Aury J.M."/>
            <person name="Wincker P."/>
            <person name="Grigoriev I.V."/>
            <person name="Bonfante P."/>
            <person name="Martin F.M."/>
        </authorList>
    </citation>
    <scope>NUCLEOTIDE SEQUENCE [LARGE SCALE GENOMIC DNA]</scope>
    <source>
        <strain evidence="2 3">CCBAS932</strain>
    </source>
</reference>
<keyword evidence="3" id="KW-1185">Reference proteome</keyword>
<dbReference type="AlphaFoldDB" id="A0A3N4KFT3"/>
<feature type="region of interest" description="Disordered" evidence="1">
    <location>
        <begin position="1"/>
        <end position="48"/>
    </location>
</feature>
<feature type="compositionally biased region" description="Basic residues" evidence="1">
    <location>
        <begin position="1"/>
        <end position="10"/>
    </location>
</feature>
<sequence>MMTTRSRQKKNTTTGEKETDEPEDNVDDDDNNDGEDKEGIDRPTRGSSMGRRRSIYMYFTCTSLFDLHVRGWVFYRVEGVVVVFGEVERWVSR</sequence>
<feature type="compositionally biased region" description="Acidic residues" evidence="1">
    <location>
        <begin position="18"/>
        <end position="36"/>
    </location>
</feature>
<dbReference type="InParanoid" id="A0A3N4KFT3"/>
<organism evidence="2 3">
    <name type="scientific">Morchella conica CCBAS932</name>
    <dbReference type="NCBI Taxonomy" id="1392247"/>
    <lineage>
        <taxon>Eukaryota</taxon>
        <taxon>Fungi</taxon>
        <taxon>Dikarya</taxon>
        <taxon>Ascomycota</taxon>
        <taxon>Pezizomycotina</taxon>
        <taxon>Pezizomycetes</taxon>
        <taxon>Pezizales</taxon>
        <taxon>Morchellaceae</taxon>
        <taxon>Morchella</taxon>
    </lineage>
</organism>
<name>A0A3N4KFT3_9PEZI</name>
<evidence type="ECO:0000313" key="3">
    <source>
        <dbReference type="Proteomes" id="UP000277580"/>
    </source>
</evidence>
<protein>
    <submittedName>
        <fullName evidence="2">Uncharacterized protein</fullName>
    </submittedName>
</protein>
<dbReference type="EMBL" id="ML119167">
    <property type="protein sequence ID" value="RPB08202.1"/>
    <property type="molecule type" value="Genomic_DNA"/>
</dbReference>
<dbReference type="Proteomes" id="UP000277580">
    <property type="component" value="Unassembled WGS sequence"/>
</dbReference>